<evidence type="ECO:0000256" key="9">
    <source>
        <dbReference type="SAM" id="MobiDB-lite"/>
    </source>
</evidence>
<dbReference type="InterPro" id="IPR031468">
    <property type="entry name" value="SMP_LBD"/>
</dbReference>
<keyword evidence="3 10" id="KW-0812">Transmembrane</keyword>
<dbReference type="InterPro" id="IPR011993">
    <property type="entry name" value="PH-like_dom_sf"/>
</dbReference>
<evidence type="ECO:0000256" key="2">
    <source>
        <dbReference type="ARBA" id="ARBA00022448"/>
    </source>
</evidence>
<gene>
    <name evidence="12" type="ORF">INT46_007062</name>
</gene>
<evidence type="ECO:0000259" key="11">
    <source>
        <dbReference type="PROSITE" id="PS51847"/>
    </source>
</evidence>
<reference evidence="12" key="1">
    <citation type="submission" date="2020-12" db="EMBL/GenBank/DDBJ databases">
        <title>Metabolic potential, ecology and presence of endohyphal bacteria is reflected in genomic diversity of Mucoromycotina.</title>
        <authorList>
            <person name="Muszewska A."/>
            <person name="Okrasinska A."/>
            <person name="Steczkiewicz K."/>
            <person name="Drgas O."/>
            <person name="Orlowska M."/>
            <person name="Perlinska-Lenart U."/>
            <person name="Aleksandrzak-Piekarczyk T."/>
            <person name="Szatraj K."/>
            <person name="Zielenkiewicz U."/>
            <person name="Pilsyk S."/>
            <person name="Malc E."/>
            <person name="Mieczkowski P."/>
            <person name="Kruszewska J.S."/>
            <person name="Biernat P."/>
            <person name="Pawlowska J."/>
        </authorList>
    </citation>
    <scope>NUCLEOTIDE SEQUENCE</scope>
    <source>
        <strain evidence="12">CBS 226.32</strain>
    </source>
</reference>
<protein>
    <recommendedName>
        <fullName evidence="11">SMP-LTD domain-containing protein</fullName>
    </recommendedName>
</protein>
<dbReference type="Proteomes" id="UP000650833">
    <property type="component" value="Unassembled WGS sequence"/>
</dbReference>
<sequence>MNFYTSIFIAYIVGGITFIPLILAICYNLTKPIGSTTKKPTQQPSDTLEQQFHKDDQIEHSQFYKVGWLYVTRGAQITGKGSSIGGIVKSYLSGNTGKATTTTTNTTTTITTTATINEEFNSNLSTADNSSNNFHYFAVLKFNTLYLYDSELQLDCRGIINVSNHHVQIYPYGLKDHELFSKASRIQLKKKNPSFHLENQQQEYYLHCNRCIDKEDWYIALLRASKLEFTSSQHGEPPIKDLQKSVENSTHFDQNAMNHLISNIHSDPSHFELQWFNALLGRIFLGIYKTDRTKSFFYNKILKKIEKLNARRPPFLEEISLRSVDGGHAAPQITKPRFIHLSPQGEYTGDAQLFYDGHFRVELETVLKWKYSDRLPAIRIDLVLAITLKSIEGKMMIKIKEPPTNRAWMGFYKKPKMEWIVEPVVWEKRIGYSVVSKAIKTKIEEIFSETMVLPNMDDMVFFQTEGGVGGVFGKEDEAVNQSLSSGVTNLSYHSLPELYSTPSDLVVTADPFPPLSTSVSSTAIIPMKKRWFKRNNSMLTTTSTIQEHVTKTEAPNKAESIDSDTLSQQTLKSVITSNQQHSNTQMNKRKKSALITSNNNQNQNSIRQQLLAANVDHSIDSLNFSQNSQQQHIQSYKQNKSPTVQATNDAPQHLNVTHINKNALHSVRLSKKMLSLSEQRQPSSRLRSKSLPSTGLSEISVVQNNDNLTK</sequence>
<dbReference type="InterPro" id="IPR001849">
    <property type="entry name" value="PH_domain"/>
</dbReference>
<dbReference type="SMART" id="SM00233">
    <property type="entry name" value="PH"/>
    <property type="match status" value="1"/>
</dbReference>
<comment type="subcellular location">
    <subcellularLocation>
        <location evidence="1">Endoplasmic reticulum membrane</location>
    </subcellularLocation>
</comment>
<dbReference type="EMBL" id="JAEPRC010000001">
    <property type="protein sequence ID" value="KAG2216002.1"/>
    <property type="molecule type" value="Genomic_DNA"/>
</dbReference>
<feature type="region of interest" description="Disordered" evidence="9">
    <location>
        <begin position="574"/>
        <end position="594"/>
    </location>
</feature>
<evidence type="ECO:0000256" key="10">
    <source>
        <dbReference type="SAM" id="Phobius"/>
    </source>
</evidence>
<feature type="compositionally biased region" description="Polar residues" evidence="9">
    <location>
        <begin position="574"/>
        <end position="586"/>
    </location>
</feature>
<comment type="caution">
    <text evidence="12">The sequence shown here is derived from an EMBL/GenBank/DDBJ whole genome shotgun (WGS) entry which is preliminary data.</text>
</comment>
<evidence type="ECO:0000313" key="13">
    <source>
        <dbReference type="Proteomes" id="UP000650833"/>
    </source>
</evidence>
<keyword evidence="5 10" id="KW-1133">Transmembrane helix</keyword>
<organism evidence="12 13">
    <name type="scientific">Mucor plumbeus</name>
    <dbReference type="NCBI Taxonomy" id="97098"/>
    <lineage>
        <taxon>Eukaryota</taxon>
        <taxon>Fungi</taxon>
        <taxon>Fungi incertae sedis</taxon>
        <taxon>Mucoromycota</taxon>
        <taxon>Mucoromycotina</taxon>
        <taxon>Mucoromycetes</taxon>
        <taxon>Mucorales</taxon>
        <taxon>Mucorineae</taxon>
        <taxon>Mucoraceae</taxon>
        <taxon>Mucor</taxon>
    </lineage>
</organism>
<evidence type="ECO:0000256" key="3">
    <source>
        <dbReference type="ARBA" id="ARBA00022692"/>
    </source>
</evidence>
<evidence type="ECO:0000256" key="1">
    <source>
        <dbReference type="ARBA" id="ARBA00004586"/>
    </source>
</evidence>
<dbReference type="OrthoDB" id="26740at2759"/>
<dbReference type="PANTHER" id="PTHR13466:SF19">
    <property type="entry name" value="NUCLEUS-VACUOLE JUNCTION PROTEIN 2"/>
    <property type="match status" value="1"/>
</dbReference>
<accession>A0A8H7RRQ1</accession>
<dbReference type="SUPFAM" id="SSF50729">
    <property type="entry name" value="PH domain-like"/>
    <property type="match status" value="1"/>
</dbReference>
<dbReference type="CDD" id="cd21675">
    <property type="entry name" value="SMP_TEX2"/>
    <property type="match status" value="1"/>
</dbReference>
<dbReference type="GO" id="GO:0008289">
    <property type="term" value="F:lipid binding"/>
    <property type="evidence" value="ECO:0007669"/>
    <property type="project" value="UniProtKB-KW"/>
</dbReference>
<evidence type="ECO:0000256" key="8">
    <source>
        <dbReference type="ARBA" id="ARBA00023136"/>
    </source>
</evidence>
<evidence type="ECO:0000256" key="6">
    <source>
        <dbReference type="ARBA" id="ARBA00023055"/>
    </source>
</evidence>
<evidence type="ECO:0000256" key="5">
    <source>
        <dbReference type="ARBA" id="ARBA00022989"/>
    </source>
</evidence>
<dbReference type="PANTHER" id="PTHR13466">
    <property type="entry name" value="TEX2 PROTEIN-RELATED"/>
    <property type="match status" value="1"/>
</dbReference>
<keyword evidence="8 10" id="KW-0472">Membrane</keyword>
<feature type="domain" description="SMP-LTD" evidence="11">
    <location>
        <begin position="269"/>
        <end position="462"/>
    </location>
</feature>
<name>A0A8H7RRQ1_9FUNG</name>
<dbReference type="GO" id="GO:0005789">
    <property type="term" value="C:endoplasmic reticulum membrane"/>
    <property type="evidence" value="ECO:0007669"/>
    <property type="project" value="UniProtKB-SubCell"/>
</dbReference>
<dbReference type="PROSITE" id="PS51847">
    <property type="entry name" value="SMP"/>
    <property type="match status" value="1"/>
</dbReference>
<keyword evidence="6" id="KW-0445">Lipid transport</keyword>
<evidence type="ECO:0000256" key="4">
    <source>
        <dbReference type="ARBA" id="ARBA00022824"/>
    </source>
</evidence>
<dbReference type="Gene3D" id="2.30.29.30">
    <property type="entry name" value="Pleckstrin-homology domain (PH domain)/Phosphotyrosine-binding domain (PTB)"/>
    <property type="match status" value="1"/>
</dbReference>
<feature type="transmembrane region" description="Helical" evidence="10">
    <location>
        <begin position="6"/>
        <end position="29"/>
    </location>
</feature>
<dbReference type="AlphaFoldDB" id="A0A8H7RRQ1"/>
<evidence type="ECO:0000256" key="7">
    <source>
        <dbReference type="ARBA" id="ARBA00023121"/>
    </source>
</evidence>
<keyword evidence="7" id="KW-0446">Lipid-binding</keyword>
<dbReference type="GO" id="GO:0015914">
    <property type="term" value="P:phospholipid transport"/>
    <property type="evidence" value="ECO:0007669"/>
    <property type="project" value="TreeGrafter"/>
</dbReference>
<proteinExistence type="predicted"/>
<keyword evidence="4" id="KW-0256">Endoplasmic reticulum</keyword>
<keyword evidence="2" id="KW-0813">Transport</keyword>
<keyword evidence="13" id="KW-1185">Reference proteome</keyword>
<dbReference type="GO" id="GO:0032865">
    <property type="term" value="C:ERMES complex"/>
    <property type="evidence" value="ECO:0007669"/>
    <property type="project" value="TreeGrafter"/>
</dbReference>
<evidence type="ECO:0000313" key="12">
    <source>
        <dbReference type="EMBL" id="KAG2216002.1"/>
    </source>
</evidence>
<dbReference type="GO" id="GO:1990456">
    <property type="term" value="P:mitochondrion-endoplasmic reticulum membrane tethering"/>
    <property type="evidence" value="ECO:0007669"/>
    <property type="project" value="TreeGrafter"/>
</dbReference>